<dbReference type="Gene3D" id="3.30.2020.10">
    <property type="entry name" value="NE0471-like N-terminal domain"/>
    <property type="match status" value="1"/>
</dbReference>
<organism evidence="2">
    <name type="scientific">Desulfatirhabdium butyrativorans</name>
    <dbReference type="NCBI Taxonomy" id="340467"/>
    <lineage>
        <taxon>Bacteria</taxon>
        <taxon>Pseudomonadati</taxon>
        <taxon>Thermodesulfobacteriota</taxon>
        <taxon>Desulfobacteria</taxon>
        <taxon>Desulfobacterales</taxon>
        <taxon>Desulfatirhabdiaceae</taxon>
        <taxon>Desulfatirhabdium</taxon>
    </lineage>
</organism>
<evidence type="ECO:0000256" key="1">
    <source>
        <dbReference type="SAM" id="MobiDB-lite"/>
    </source>
</evidence>
<proteinExistence type="predicted"/>
<protein>
    <submittedName>
        <fullName evidence="2">DUF2442 domain-containing protein</fullName>
    </submittedName>
</protein>
<gene>
    <name evidence="2" type="ORF">ENS29_01010</name>
</gene>
<evidence type="ECO:0000313" key="2">
    <source>
        <dbReference type="EMBL" id="HGU31418.1"/>
    </source>
</evidence>
<sequence>MLRDVIAAKYIGEYKIEVTFEDGAFGIVDFSKYLLEGGVFEKFKNMEFFKSFKINEELGVLTWGGEIDIAPETLYSEATNSPPPEWMNSLQGPPANMLLQPTS</sequence>
<dbReference type="InterPro" id="IPR018841">
    <property type="entry name" value="DUF2442"/>
</dbReference>
<dbReference type="AlphaFoldDB" id="A0A7C4RSG3"/>
<accession>A0A7C4RSG3</accession>
<dbReference type="Pfam" id="PF10387">
    <property type="entry name" value="DUF2442"/>
    <property type="match status" value="1"/>
</dbReference>
<dbReference type="EMBL" id="DSUH01000021">
    <property type="protein sequence ID" value="HGU31418.1"/>
    <property type="molecule type" value="Genomic_DNA"/>
</dbReference>
<name>A0A7C4RSG3_9BACT</name>
<comment type="caution">
    <text evidence="2">The sequence shown here is derived from an EMBL/GenBank/DDBJ whole genome shotgun (WGS) entry which is preliminary data.</text>
</comment>
<feature type="region of interest" description="Disordered" evidence="1">
    <location>
        <begin position="78"/>
        <end position="103"/>
    </location>
</feature>
<dbReference type="InterPro" id="IPR036782">
    <property type="entry name" value="NE0471-like_N"/>
</dbReference>
<dbReference type="SUPFAM" id="SSF143880">
    <property type="entry name" value="NE0471 N-terminal domain-like"/>
    <property type="match status" value="1"/>
</dbReference>
<reference evidence="2" key="1">
    <citation type="journal article" date="2020" name="mSystems">
        <title>Genome- and Community-Level Interaction Insights into Carbon Utilization and Element Cycling Functions of Hydrothermarchaeota in Hydrothermal Sediment.</title>
        <authorList>
            <person name="Zhou Z."/>
            <person name="Liu Y."/>
            <person name="Xu W."/>
            <person name="Pan J."/>
            <person name="Luo Z.H."/>
            <person name="Li M."/>
        </authorList>
    </citation>
    <scope>NUCLEOTIDE SEQUENCE [LARGE SCALE GENOMIC DNA]</scope>
    <source>
        <strain evidence="2">SpSt-477</strain>
    </source>
</reference>